<dbReference type="AlphaFoldDB" id="A0A2N4UPT5"/>
<feature type="signal peptide" evidence="1">
    <location>
        <begin position="1"/>
        <end position="30"/>
    </location>
</feature>
<dbReference type="EMBL" id="NPIB01000021">
    <property type="protein sequence ID" value="PLC57024.1"/>
    <property type="molecule type" value="Genomic_DNA"/>
</dbReference>
<feature type="chain" id="PRO_5014645781" description="Integrating conjugative element protein" evidence="1">
    <location>
        <begin position="31"/>
        <end position="444"/>
    </location>
</feature>
<evidence type="ECO:0008006" key="4">
    <source>
        <dbReference type="Google" id="ProtNLM"/>
    </source>
</evidence>
<accession>A0A2N4UPT5</accession>
<reference evidence="2 3" key="1">
    <citation type="journal article" date="2018" name="Syst. Appl. Microbiol.">
        <title>Photobacterium carnosum sp. nov., isolated from spoiled modified atmosphere packaged poultry meat.</title>
        <authorList>
            <person name="Hilgarth M."/>
            <person name="Fuertes S."/>
            <person name="Ehrmann M."/>
            <person name="Vogel R.F."/>
        </authorList>
    </citation>
    <scope>NUCLEOTIDE SEQUENCE [LARGE SCALE GENOMIC DNA]</scope>
    <source>
        <strain evidence="2 3">TMW 2.2021</strain>
    </source>
</reference>
<evidence type="ECO:0000256" key="1">
    <source>
        <dbReference type="SAM" id="SignalP"/>
    </source>
</evidence>
<name>A0A2N4UPT5_9GAMM</name>
<keyword evidence="1" id="KW-0732">Signal</keyword>
<dbReference type="Proteomes" id="UP000234420">
    <property type="component" value="Unassembled WGS sequence"/>
</dbReference>
<sequence length="444" mass="47508">MKTNSNSPSYISRIALAVALSLSVSASSYAVQETSFITEDDFARSVSHIKLDKLKEQSQYNNLARANVNISNSCGSFSPAIAVGSSFAQGNLSTMFDAVITNAKGAVMGLASRLIQEANPGLFKFLQHGVDAGYTDYLSALQSCEGVQDLLVDNAPDSVMGKLAMGDKLLDAASPNTSVDISAFMKSKELRNGNGGVKGIDGQKYGGKTTPALKVVSQTVKAGWCMLTESGTGLCRGVVNGGSGNAMPVLKKEFPTALDAESFARNLIGEVEMRSCEGCDSVKSTPPQTVSQLIDAEAVIAKGQLSALMRNYKPNSIRTSDLESISASTYPITRNMFLNLSREKPVMQQAMLDHISTELATARILNKIVLVRQIILTGLSNSKLINNEAISTTAKERLILLDNSVKNYYEELKIRASTTTSAQKLTSERIEDRKLSNGASSLSI</sequence>
<protein>
    <recommendedName>
        <fullName evidence="4">Integrating conjugative element protein</fullName>
    </recommendedName>
</protein>
<evidence type="ECO:0000313" key="3">
    <source>
        <dbReference type="Proteomes" id="UP000234420"/>
    </source>
</evidence>
<gene>
    <name evidence="2" type="ORF">CIK00_15525</name>
</gene>
<proteinExistence type="predicted"/>
<organism evidence="2 3">
    <name type="scientific">Photobacterium carnosum</name>
    <dbReference type="NCBI Taxonomy" id="2023717"/>
    <lineage>
        <taxon>Bacteria</taxon>
        <taxon>Pseudomonadati</taxon>
        <taxon>Pseudomonadota</taxon>
        <taxon>Gammaproteobacteria</taxon>
        <taxon>Vibrionales</taxon>
        <taxon>Vibrionaceae</taxon>
        <taxon>Photobacterium</taxon>
    </lineage>
</organism>
<evidence type="ECO:0000313" key="2">
    <source>
        <dbReference type="EMBL" id="PLC57024.1"/>
    </source>
</evidence>
<comment type="caution">
    <text evidence="2">The sequence shown here is derived from an EMBL/GenBank/DDBJ whole genome shotgun (WGS) entry which is preliminary data.</text>
</comment>
<keyword evidence="3" id="KW-1185">Reference proteome</keyword>
<dbReference type="RefSeq" id="WP_065207972.1">
    <property type="nucleotide sequence ID" value="NZ_JABJXE010000011.1"/>
</dbReference>